<dbReference type="InterPro" id="IPR041657">
    <property type="entry name" value="HTH_17"/>
</dbReference>
<accession>X0SVW9</accession>
<name>X0SVW9_9ZZZZ</name>
<organism evidence="2">
    <name type="scientific">marine sediment metagenome</name>
    <dbReference type="NCBI Taxonomy" id="412755"/>
    <lineage>
        <taxon>unclassified sequences</taxon>
        <taxon>metagenomes</taxon>
        <taxon>ecological metagenomes</taxon>
    </lineage>
</organism>
<dbReference type="InterPro" id="IPR009061">
    <property type="entry name" value="DNA-bd_dom_put_sf"/>
</dbReference>
<gene>
    <name evidence="2" type="ORF">S01H1_11525</name>
</gene>
<comment type="caution">
    <text evidence="2">The sequence shown here is derived from an EMBL/GenBank/DDBJ whole genome shotgun (WGS) entry which is preliminary data.</text>
</comment>
<feature type="domain" description="Helix-turn-helix" evidence="1">
    <location>
        <begin position="5"/>
        <end position="53"/>
    </location>
</feature>
<dbReference type="GO" id="GO:0003677">
    <property type="term" value="F:DNA binding"/>
    <property type="evidence" value="ECO:0007669"/>
    <property type="project" value="InterPro"/>
</dbReference>
<dbReference type="Pfam" id="PF12728">
    <property type="entry name" value="HTH_17"/>
    <property type="match status" value="1"/>
</dbReference>
<dbReference type="SUPFAM" id="SSF46955">
    <property type="entry name" value="Putative DNA-binding domain"/>
    <property type="match status" value="1"/>
</dbReference>
<protein>
    <recommendedName>
        <fullName evidence="1">Helix-turn-helix domain-containing protein</fullName>
    </recommendedName>
</protein>
<dbReference type="EMBL" id="BARS01005878">
    <property type="protein sequence ID" value="GAF80052.1"/>
    <property type="molecule type" value="Genomic_DNA"/>
</dbReference>
<sequence>MGRIMTVHEVAKYLNMVPDTIYRKARAGEIPAVKMGKCWRFPKETLDKWLNDRALELNGNGKTARDIFV</sequence>
<proteinExistence type="predicted"/>
<evidence type="ECO:0000259" key="1">
    <source>
        <dbReference type="Pfam" id="PF12728"/>
    </source>
</evidence>
<dbReference type="InterPro" id="IPR010093">
    <property type="entry name" value="SinI_DNA-bd"/>
</dbReference>
<dbReference type="NCBIfam" id="TIGR01764">
    <property type="entry name" value="excise"/>
    <property type="match status" value="1"/>
</dbReference>
<evidence type="ECO:0000313" key="2">
    <source>
        <dbReference type="EMBL" id="GAF80052.1"/>
    </source>
</evidence>
<dbReference type="AlphaFoldDB" id="X0SVW9"/>
<reference evidence="2" key="1">
    <citation type="journal article" date="2014" name="Front. Microbiol.">
        <title>High frequency of phylogenetically diverse reductive dehalogenase-homologous genes in deep subseafloor sedimentary metagenomes.</title>
        <authorList>
            <person name="Kawai M."/>
            <person name="Futagami T."/>
            <person name="Toyoda A."/>
            <person name="Takaki Y."/>
            <person name="Nishi S."/>
            <person name="Hori S."/>
            <person name="Arai W."/>
            <person name="Tsubouchi T."/>
            <person name="Morono Y."/>
            <person name="Uchiyama I."/>
            <person name="Ito T."/>
            <person name="Fujiyama A."/>
            <person name="Inagaki F."/>
            <person name="Takami H."/>
        </authorList>
    </citation>
    <scope>NUCLEOTIDE SEQUENCE</scope>
    <source>
        <strain evidence="2">Expedition CK06-06</strain>
    </source>
</reference>